<accession>A0ABS6JGG7</accession>
<evidence type="ECO:0000313" key="2">
    <source>
        <dbReference type="EMBL" id="MBU9712738.1"/>
    </source>
</evidence>
<gene>
    <name evidence="2" type="ORF">KS419_13385</name>
</gene>
<organism evidence="2 3">
    <name type="scientific">Evansella tamaricis</name>
    <dbReference type="NCBI Taxonomy" id="2069301"/>
    <lineage>
        <taxon>Bacteria</taxon>
        <taxon>Bacillati</taxon>
        <taxon>Bacillota</taxon>
        <taxon>Bacilli</taxon>
        <taxon>Bacillales</taxon>
        <taxon>Bacillaceae</taxon>
        <taxon>Evansella</taxon>
    </lineage>
</organism>
<keyword evidence="1" id="KW-0732">Signal</keyword>
<dbReference type="PROSITE" id="PS51257">
    <property type="entry name" value="PROKAR_LIPOPROTEIN"/>
    <property type="match status" value="1"/>
</dbReference>
<sequence>MKKLVFIGSLLFLLLLVACNNGNDASGEKQENLNVEGEVNNEVDDMEDHEVKENVFGKEDGIPFDEFNGNVREEFQVTDSNGQRFIVYLFSENEEEFTEEHGWAGADSGDLITQGDYQFALREVDGEFVVIQSTELNNWMFNHDRTPFYVTENEPDVIFFRETLSSNAVENLGFIIDEEELHLVTYPDFISNSSIYKKMEQNTFQHFWYNNQQGSWTFHTILLNVAEREFELLETFEFSGDEFRLGEVFATEFHEDEEFFVTADLEYELDPKEEVLDTLRTNATNGYLYLSGHHVGTSFEEMEAASGLPDEKMDDGGNIMYSYSDYNYYAYYNFLTGTGGDSVDTITYLVDDHFPALYREDLIAHFGTPNIDNPAPHGDGYDLDFTVGNYSILFILEDEHSPAVFIRLDR</sequence>
<evidence type="ECO:0000256" key="1">
    <source>
        <dbReference type="SAM" id="SignalP"/>
    </source>
</evidence>
<protein>
    <submittedName>
        <fullName evidence="2">Uncharacterized protein</fullName>
    </submittedName>
</protein>
<name>A0ABS6JGG7_9BACI</name>
<feature type="signal peptide" evidence="1">
    <location>
        <begin position="1"/>
        <end position="25"/>
    </location>
</feature>
<feature type="chain" id="PRO_5047291298" evidence="1">
    <location>
        <begin position="26"/>
        <end position="410"/>
    </location>
</feature>
<proteinExistence type="predicted"/>
<dbReference type="EMBL" id="JAHQCS010000107">
    <property type="protein sequence ID" value="MBU9712738.1"/>
    <property type="molecule type" value="Genomic_DNA"/>
</dbReference>
<comment type="caution">
    <text evidence="2">The sequence shown here is derived from an EMBL/GenBank/DDBJ whole genome shotgun (WGS) entry which is preliminary data.</text>
</comment>
<dbReference type="RefSeq" id="WP_217066911.1">
    <property type="nucleotide sequence ID" value="NZ_JAHQCS010000107.1"/>
</dbReference>
<keyword evidence="3" id="KW-1185">Reference proteome</keyword>
<dbReference type="Proteomes" id="UP000784880">
    <property type="component" value="Unassembled WGS sequence"/>
</dbReference>
<evidence type="ECO:0000313" key="3">
    <source>
        <dbReference type="Proteomes" id="UP000784880"/>
    </source>
</evidence>
<reference evidence="2 3" key="1">
    <citation type="submission" date="2021-06" db="EMBL/GenBank/DDBJ databases">
        <title>Bacillus sp. RD4P76, an endophyte from a halophyte.</title>
        <authorList>
            <person name="Sun J.-Q."/>
        </authorList>
    </citation>
    <scope>NUCLEOTIDE SEQUENCE [LARGE SCALE GENOMIC DNA]</scope>
    <source>
        <strain evidence="2 3">CGMCC 1.15917</strain>
    </source>
</reference>